<evidence type="ECO:0000256" key="10">
    <source>
        <dbReference type="ARBA" id="ARBA00022853"/>
    </source>
</evidence>
<dbReference type="InterPro" id="IPR027417">
    <property type="entry name" value="P-loop_NTPase"/>
</dbReference>
<dbReference type="InterPro" id="IPR049730">
    <property type="entry name" value="SNF2/RAD54-like_C"/>
</dbReference>
<dbReference type="FunFam" id="3.40.50.10810:FF:000016">
    <property type="entry name" value="Chromatin structure-remodeling complex protein SYD"/>
    <property type="match status" value="1"/>
</dbReference>
<evidence type="ECO:0000259" key="15">
    <source>
        <dbReference type="PROSITE" id="PS51194"/>
    </source>
</evidence>
<dbReference type="Pfam" id="PF00176">
    <property type="entry name" value="SNF2-rel_dom"/>
    <property type="match status" value="1"/>
</dbReference>
<comment type="caution">
    <text evidence="16">The sequence shown here is derived from an EMBL/GenBank/DDBJ whole genome shotgun (WGS) entry which is preliminary data.</text>
</comment>
<dbReference type="PROSITE" id="PS51192">
    <property type="entry name" value="HELICASE_ATP_BIND_1"/>
    <property type="match status" value="1"/>
</dbReference>
<dbReference type="Pfam" id="PF14619">
    <property type="entry name" value="SnAC"/>
    <property type="match status" value="1"/>
</dbReference>
<dbReference type="Gene3D" id="3.40.50.300">
    <property type="entry name" value="P-loop containing nucleotide triphosphate hydrolases"/>
    <property type="match status" value="1"/>
</dbReference>
<dbReference type="CDD" id="cd18793">
    <property type="entry name" value="SF2_C_SNF"/>
    <property type="match status" value="1"/>
</dbReference>
<evidence type="ECO:0000256" key="9">
    <source>
        <dbReference type="ARBA" id="ARBA00022840"/>
    </source>
</evidence>
<organism evidence="16 17">
    <name type="scientific">Artemisia annua</name>
    <name type="common">Sweet wormwood</name>
    <dbReference type="NCBI Taxonomy" id="35608"/>
    <lineage>
        <taxon>Eukaryota</taxon>
        <taxon>Viridiplantae</taxon>
        <taxon>Streptophyta</taxon>
        <taxon>Embryophyta</taxon>
        <taxon>Tracheophyta</taxon>
        <taxon>Spermatophyta</taxon>
        <taxon>Magnoliopsida</taxon>
        <taxon>eudicotyledons</taxon>
        <taxon>Gunneridae</taxon>
        <taxon>Pentapetalae</taxon>
        <taxon>asterids</taxon>
        <taxon>campanulids</taxon>
        <taxon>Asterales</taxon>
        <taxon>Asteraceae</taxon>
        <taxon>Asteroideae</taxon>
        <taxon>Anthemideae</taxon>
        <taxon>Artemisiinae</taxon>
        <taxon>Artemisia</taxon>
    </lineage>
</organism>
<keyword evidence="6" id="KW-0547">Nucleotide-binding</keyword>
<dbReference type="InterPro" id="IPR000330">
    <property type="entry name" value="SNF2_N"/>
</dbReference>
<evidence type="ECO:0000256" key="2">
    <source>
        <dbReference type="ARBA" id="ARBA00008708"/>
    </source>
</evidence>
<keyword evidence="4" id="KW-0217">Developmental protein</keyword>
<name>A0A2U1NVL4_ARTAN</name>
<sequence length="1076" mass="123233">MTTSLSYAPDEGEGDGNRIDDTKTLISALSFLSRNLPLPPDVFDAVNSIYANGDDVHGVGSDDDSLDDNGLFTDGGDLLADLEDALAKQRNHMTGAEMAEARKKRIESHIQSRVTQLEDLPTSRGEDLQTKCLIELYGLKLAELQRKVRSDVSSEYMLCLNCANPEKQLFDWGKMRLPRYPYGVGDAFAVDSDNPLKKKRDAERLTKLEEEEKNKVETRKRKFFADILNGIRELQLNIQASQKRRKQRNDGVQAWHGRQRQRATRQEKLRFQALKSDDQETYMKMVEESKNERLTMLLGKTNDLLVRLGAAVKRQKDADHDGIEPLNGPQAEVQEEPATKMKILEESVPDEDDDPIEDKDDGVKASALLEGQRQYNSAIHSIQEKVTEQPSMLQGGELRPYQLEGLQWMLSLFNNNLNGILADEMGLGKTIQTISLIAYLLENKGVTGPHLIVAPKAVLPNWIHEFSTWAPSIPAYLYDGRLEERKAMREELSDGKFSVLITHYDLIMRDKSFLKKIHWHYMVVDEGHRLKNSESVLAKTLVSGYQIRRRLLLTGTPIQNSLQELWALLNFLLPTIFNSVENFEEWFNAPFADKCDVSLTDEEELLIIRRLHQVIRPFILRRKKDEVEKYLPQKKQFILKCDMSAWQKVYYKQVTDVGRVGMDNGSGKSKSLQNLSMQLRKCCNHPYLFTGEYNIWRKEEIVRASGKFELLDRLLPKLHRAGHRVLLFSQMTRVLDILEVYLQLHGFKFLRLDGSTKTEERGTLLKQFNAPDSPYFMFLLSTRAGGLGLNLQTADTVIIFDSDWNPQMDQQAEDRAHRIGQKKEVRVFVLVSVGSVEEVILERAKQKMGIDAKVIQAGLFNTTATAKDRREMLEEVMRKGTSSLGTDTPSEREINRLTARSEEEFWLFEKMDDERRQKERYRSRLMEDHEVPDWAYTKPDNPTDMRGKGFDYETANLTGKRRRKEVKYADTLSELQFMKAVEHGDQDLNNLQSKTRIPSGSNNRINVEDDVLEVKVVSEGTFERGSASGSMLRMSRSPKSEYLGVDDGSSFSGGSFSADLPTWKRQKKRSTLRYVP</sequence>
<keyword evidence="5" id="KW-0341">Growth regulation</keyword>
<feature type="domain" description="Helicase ATP-binding" evidence="14">
    <location>
        <begin position="410"/>
        <end position="575"/>
    </location>
</feature>
<evidence type="ECO:0000256" key="7">
    <source>
        <dbReference type="ARBA" id="ARBA00022801"/>
    </source>
</evidence>
<comment type="catalytic activity">
    <reaction evidence="12">
        <text>ATP + H2O = ADP + phosphate + H(+)</text>
        <dbReference type="Rhea" id="RHEA:13065"/>
        <dbReference type="ChEBI" id="CHEBI:15377"/>
        <dbReference type="ChEBI" id="CHEBI:15378"/>
        <dbReference type="ChEBI" id="CHEBI:30616"/>
        <dbReference type="ChEBI" id="CHEBI:43474"/>
        <dbReference type="ChEBI" id="CHEBI:456216"/>
        <dbReference type="EC" id="3.6.4.12"/>
    </reaction>
</comment>
<keyword evidence="11" id="KW-0539">Nucleus</keyword>
<dbReference type="GO" id="GO:0042393">
    <property type="term" value="F:histone binding"/>
    <property type="evidence" value="ECO:0007669"/>
    <property type="project" value="InterPro"/>
</dbReference>
<dbReference type="STRING" id="35608.A0A2U1NVL4"/>
<dbReference type="AlphaFoldDB" id="A0A2U1NVL4"/>
<protein>
    <recommendedName>
        <fullName evidence="3">DNA helicase</fullName>
        <ecNumber evidence="3">3.6.4.12</ecNumber>
    </recommendedName>
</protein>
<evidence type="ECO:0000313" key="17">
    <source>
        <dbReference type="Proteomes" id="UP000245207"/>
    </source>
</evidence>
<evidence type="ECO:0000256" key="12">
    <source>
        <dbReference type="ARBA" id="ARBA00047995"/>
    </source>
</evidence>
<gene>
    <name evidence="16" type="ORF">CTI12_AA223440</name>
</gene>
<evidence type="ECO:0000256" key="11">
    <source>
        <dbReference type="ARBA" id="ARBA00023242"/>
    </source>
</evidence>
<dbReference type="GO" id="GO:0010492">
    <property type="term" value="P:maintenance of shoot apical meristem identity"/>
    <property type="evidence" value="ECO:0007669"/>
    <property type="project" value="UniProtKB-ARBA"/>
</dbReference>
<evidence type="ECO:0000259" key="14">
    <source>
        <dbReference type="PROSITE" id="PS51192"/>
    </source>
</evidence>
<dbReference type="SUPFAM" id="SSF52540">
    <property type="entry name" value="P-loop containing nucleoside triphosphate hydrolases"/>
    <property type="match status" value="2"/>
</dbReference>
<evidence type="ECO:0000256" key="4">
    <source>
        <dbReference type="ARBA" id="ARBA00022473"/>
    </source>
</evidence>
<dbReference type="EC" id="3.6.4.12" evidence="3"/>
<comment type="subcellular location">
    <subcellularLocation>
        <location evidence="1">Nucleus</location>
    </subcellularLocation>
</comment>
<dbReference type="InterPro" id="IPR029295">
    <property type="entry name" value="SnAC"/>
</dbReference>
<dbReference type="GO" id="GO:0010078">
    <property type="term" value="P:maintenance of root meristem identity"/>
    <property type="evidence" value="ECO:0007669"/>
    <property type="project" value="UniProtKB-ARBA"/>
</dbReference>
<dbReference type="GO" id="GO:0006325">
    <property type="term" value="P:chromatin organization"/>
    <property type="evidence" value="ECO:0007669"/>
    <property type="project" value="UniProtKB-KW"/>
</dbReference>
<dbReference type="Gene3D" id="3.40.50.10810">
    <property type="entry name" value="Tandem AAA-ATPase domain"/>
    <property type="match status" value="1"/>
</dbReference>
<keyword evidence="7" id="KW-0378">Hydrolase</keyword>
<evidence type="ECO:0000256" key="6">
    <source>
        <dbReference type="ARBA" id="ARBA00022741"/>
    </source>
</evidence>
<dbReference type="GO" id="GO:0005524">
    <property type="term" value="F:ATP binding"/>
    <property type="evidence" value="ECO:0007669"/>
    <property type="project" value="UniProtKB-KW"/>
</dbReference>
<dbReference type="GO" id="GO:0010231">
    <property type="term" value="P:maintenance of seed dormancy"/>
    <property type="evidence" value="ECO:0007669"/>
    <property type="project" value="UniProtKB-ARBA"/>
</dbReference>
<proteinExistence type="inferred from homology"/>
<dbReference type="PROSITE" id="PS51194">
    <property type="entry name" value="HELICASE_CTER"/>
    <property type="match status" value="1"/>
</dbReference>
<feature type="domain" description="Helicase C-terminal" evidence="15">
    <location>
        <begin position="710"/>
        <end position="877"/>
    </location>
</feature>
<keyword evidence="10" id="KW-0156">Chromatin regulator</keyword>
<dbReference type="PANTHER" id="PTHR10799">
    <property type="entry name" value="SNF2/RAD54 HELICASE FAMILY"/>
    <property type="match status" value="1"/>
</dbReference>
<evidence type="ECO:0000256" key="1">
    <source>
        <dbReference type="ARBA" id="ARBA00004123"/>
    </source>
</evidence>
<dbReference type="SMART" id="SM01314">
    <property type="entry name" value="SnAC"/>
    <property type="match status" value="1"/>
</dbReference>
<feature type="region of interest" description="Disordered" evidence="13">
    <location>
        <begin position="242"/>
        <end position="265"/>
    </location>
</feature>
<comment type="similarity">
    <text evidence="2">Belongs to the helicase family.</text>
</comment>
<dbReference type="OrthoDB" id="5857104at2759"/>
<dbReference type="GO" id="GO:0005634">
    <property type="term" value="C:nucleus"/>
    <property type="evidence" value="ECO:0007669"/>
    <property type="project" value="UniProtKB-SubCell"/>
</dbReference>
<reference evidence="16 17" key="1">
    <citation type="journal article" date="2018" name="Mol. Plant">
        <title>The genome of Artemisia annua provides insight into the evolution of Asteraceae family and artemisinin biosynthesis.</title>
        <authorList>
            <person name="Shen Q."/>
            <person name="Zhang L."/>
            <person name="Liao Z."/>
            <person name="Wang S."/>
            <person name="Yan T."/>
            <person name="Shi P."/>
            <person name="Liu M."/>
            <person name="Fu X."/>
            <person name="Pan Q."/>
            <person name="Wang Y."/>
            <person name="Lv Z."/>
            <person name="Lu X."/>
            <person name="Zhang F."/>
            <person name="Jiang W."/>
            <person name="Ma Y."/>
            <person name="Chen M."/>
            <person name="Hao X."/>
            <person name="Li L."/>
            <person name="Tang Y."/>
            <person name="Lv G."/>
            <person name="Zhou Y."/>
            <person name="Sun X."/>
            <person name="Brodelius P.E."/>
            <person name="Rose J.K.C."/>
            <person name="Tang K."/>
        </authorList>
    </citation>
    <scope>NUCLEOTIDE SEQUENCE [LARGE SCALE GENOMIC DNA]</scope>
    <source>
        <strain evidence="17">cv. Huhao1</strain>
        <tissue evidence="16">Leaf</tissue>
    </source>
</reference>
<dbReference type="SMART" id="SM00487">
    <property type="entry name" value="DEXDc"/>
    <property type="match status" value="1"/>
</dbReference>
<dbReference type="SMART" id="SM00490">
    <property type="entry name" value="HELICc"/>
    <property type="match status" value="1"/>
</dbReference>
<keyword evidence="17" id="KW-1185">Reference proteome</keyword>
<dbReference type="GO" id="GO:0003678">
    <property type="term" value="F:DNA helicase activity"/>
    <property type="evidence" value="ECO:0007669"/>
    <property type="project" value="UniProtKB-EC"/>
</dbReference>
<evidence type="ECO:0000256" key="3">
    <source>
        <dbReference type="ARBA" id="ARBA00012551"/>
    </source>
</evidence>
<dbReference type="EMBL" id="PKPP01002111">
    <property type="protein sequence ID" value="PWA77549.1"/>
    <property type="molecule type" value="Genomic_DNA"/>
</dbReference>
<evidence type="ECO:0000256" key="5">
    <source>
        <dbReference type="ARBA" id="ARBA00022604"/>
    </source>
</evidence>
<dbReference type="InterPro" id="IPR038718">
    <property type="entry name" value="SNF2-like_sf"/>
</dbReference>
<dbReference type="FunFam" id="3.40.50.300:FF:000755">
    <property type="entry name" value="Probable ATP-dependent DNA helicase CHR12"/>
    <property type="match status" value="1"/>
</dbReference>
<evidence type="ECO:0000313" key="16">
    <source>
        <dbReference type="EMBL" id="PWA77549.1"/>
    </source>
</evidence>
<dbReference type="InterPro" id="IPR001650">
    <property type="entry name" value="Helicase_C-like"/>
</dbReference>
<accession>A0A2U1NVL4</accession>
<keyword evidence="8 16" id="KW-0347">Helicase</keyword>
<dbReference type="GO" id="GO:0016787">
    <property type="term" value="F:hydrolase activity"/>
    <property type="evidence" value="ECO:0007669"/>
    <property type="project" value="UniProtKB-KW"/>
</dbReference>
<dbReference type="InterPro" id="IPR014001">
    <property type="entry name" value="Helicase_ATP-bd"/>
</dbReference>
<evidence type="ECO:0000256" key="13">
    <source>
        <dbReference type="SAM" id="MobiDB-lite"/>
    </source>
</evidence>
<evidence type="ECO:0000256" key="8">
    <source>
        <dbReference type="ARBA" id="ARBA00022806"/>
    </source>
</evidence>
<dbReference type="Proteomes" id="UP000245207">
    <property type="component" value="Unassembled WGS sequence"/>
</dbReference>
<dbReference type="Pfam" id="PF00271">
    <property type="entry name" value="Helicase_C"/>
    <property type="match status" value="1"/>
</dbReference>
<keyword evidence="9" id="KW-0067">ATP-binding</keyword>